<dbReference type="InterPro" id="IPR011990">
    <property type="entry name" value="TPR-like_helical_dom_sf"/>
</dbReference>
<dbReference type="RefSeq" id="WP_097441675.1">
    <property type="nucleotide sequence ID" value="NZ_NBWU01000001.1"/>
</dbReference>
<evidence type="ECO:0008006" key="4">
    <source>
        <dbReference type="Google" id="ProtNLM"/>
    </source>
</evidence>
<comment type="caution">
    <text evidence="2">The sequence shown here is derived from an EMBL/GenBank/DDBJ whole genome shotgun (WGS) entry which is preliminary data.</text>
</comment>
<proteinExistence type="predicted"/>
<keyword evidence="1" id="KW-0812">Transmembrane</keyword>
<accession>A0A2A4GDT8</accession>
<keyword evidence="1" id="KW-1133">Transmembrane helix</keyword>
<evidence type="ECO:0000256" key="1">
    <source>
        <dbReference type="SAM" id="Phobius"/>
    </source>
</evidence>
<protein>
    <recommendedName>
        <fullName evidence="4">HTH luxR-type domain-containing protein</fullName>
    </recommendedName>
</protein>
<dbReference type="GO" id="GO:0006355">
    <property type="term" value="P:regulation of DNA-templated transcription"/>
    <property type="evidence" value="ECO:0007669"/>
    <property type="project" value="InterPro"/>
</dbReference>
<dbReference type="AlphaFoldDB" id="A0A2A4GDT8"/>
<dbReference type="SUPFAM" id="SSF48452">
    <property type="entry name" value="TPR-like"/>
    <property type="match status" value="1"/>
</dbReference>
<reference evidence="2 3" key="1">
    <citation type="submission" date="2017-04" db="EMBL/GenBank/DDBJ databases">
        <title>A new member of the family Flavobacteriaceae isolated from ascidians.</title>
        <authorList>
            <person name="Chen L."/>
        </authorList>
    </citation>
    <scope>NUCLEOTIDE SEQUENCE [LARGE SCALE GENOMIC DNA]</scope>
    <source>
        <strain evidence="2 3">HQA918</strain>
    </source>
</reference>
<dbReference type="InterPro" id="IPR016032">
    <property type="entry name" value="Sig_transdc_resp-reg_C-effctor"/>
</dbReference>
<evidence type="ECO:0000313" key="3">
    <source>
        <dbReference type="Proteomes" id="UP000219559"/>
    </source>
</evidence>
<evidence type="ECO:0000313" key="2">
    <source>
        <dbReference type="EMBL" id="PCE66154.1"/>
    </source>
</evidence>
<name>A0A2A4GDT8_9FLAO</name>
<dbReference type="InterPro" id="IPR036388">
    <property type="entry name" value="WH-like_DNA-bd_sf"/>
</dbReference>
<dbReference type="GO" id="GO:0003677">
    <property type="term" value="F:DNA binding"/>
    <property type="evidence" value="ECO:0007669"/>
    <property type="project" value="InterPro"/>
</dbReference>
<dbReference type="SUPFAM" id="SSF46894">
    <property type="entry name" value="C-terminal effector domain of the bipartite response regulators"/>
    <property type="match status" value="1"/>
</dbReference>
<dbReference type="Proteomes" id="UP000219559">
    <property type="component" value="Unassembled WGS sequence"/>
</dbReference>
<dbReference type="OrthoDB" id="1090267at2"/>
<sequence length="566" mass="65826">MPVFLFVVLVGTLQAQEQSPETINMDGFWQAHGDMDKRKAQGLLDTVYFEHYFKTLDLAPHFKDDAPFILDFYKNTAYSFYYNGILPEETIKLYSLFFETYAYLEPKLSDSLKQAMLNKRSFAHGIKARCHAQLQQIELAEAEHQKNLILMQDEKSIYQASTLANYGYFLLYRKKDTAAAKTYYDKSYEFTQQYFPEHDYLGAIQDHLADYYFVTGNKEKAKEIYLNNYSFYCPETASKSDSITPFDLPKFIETGTRLIETNLSLGVITNNAQILNHLEHHVKGTNVKPEFRLKVAFAKAQWLTVQGKAHESRTQMLLARKLSDSITQATETHQRILRSAYHTVILNRLRHSHQIEKNQKETKIQNQNLRFSILVILALSAIGFLVSLVLRRRQHLVNARNEQVMAEQSLKLTALKNQQLEMEVTAKERDLSDFALNLSQNQEWAKQLALKIDALKATRGRERKKNLDALEKDIRNKVAHDTETKAFFHRLDKLSHGFYDTLQNKYPDLSKNDIRLCSLIRLKLTSMQIANLQNITVASVNTNRYRLRKKLGLDKHRDLDRFIQDL</sequence>
<dbReference type="Gene3D" id="1.25.40.10">
    <property type="entry name" value="Tetratricopeptide repeat domain"/>
    <property type="match status" value="1"/>
</dbReference>
<keyword evidence="1" id="KW-0472">Membrane</keyword>
<organism evidence="2 3">
    <name type="scientific">Sediminicola luteus</name>
    <dbReference type="NCBI Taxonomy" id="319238"/>
    <lineage>
        <taxon>Bacteria</taxon>
        <taxon>Pseudomonadati</taxon>
        <taxon>Bacteroidota</taxon>
        <taxon>Flavobacteriia</taxon>
        <taxon>Flavobacteriales</taxon>
        <taxon>Flavobacteriaceae</taxon>
        <taxon>Sediminicola</taxon>
    </lineage>
</organism>
<dbReference type="EMBL" id="NBWU01000001">
    <property type="protein sequence ID" value="PCE66154.1"/>
    <property type="molecule type" value="Genomic_DNA"/>
</dbReference>
<feature type="transmembrane region" description="Helical" evidence="1">
    <location>
        <begin position="369"/>
        <end position="390"/>
    </location>
</feature>
<keyword evidence="3" id="KW-1185">Reference proteome</keyword>
<gene>
    <name evidence="2" type="ORF">B7P33_02320</name>
</gene>
<dbReference type="Gene3D" id="1.10.10.10">
    <property type="entry name" value="Winged helix-like DNA-binding domain superfamily/Winged helix DNA-binding domain"/>
    <property type="match status" value="1"/>
</dbReference>